<keyword evidence="1 3" id="KW-0547">Nucleotide-binding</keyword>
<dbReference type="PROSITE" id="PS00107">
    <property type="entry name" value="PROTEIN_KINASE_ATP"/>
    <property type="match status" value="1"/>
</dbReference>
<sequence>MGITSSSNGRKHNNHQPHQKVLKSIAGSSTNIIGTPSLAVAQQHHYHRTHQQQQQPAVDHHAVKSHHHTEHGGYPDKFFSKPSGDLRRRLLFGNKHARQENVFFLANQTEMQYHVQPHVNRFLEQKLSRSVDDLTRSVRTPVMQSKLKTLCAKRSHSLQKIELTELPKKLFQNHPIIPGQHHAHNQSSANLHQRSNKVYTCETTPTALVHIRKNRLELQSEIGGGHFGIVYRARLDKKLDVAVKTLKDCSTSRGGTRVTPELLKEADIMTTLDHPNLLKIIGVTFLNNTLAIVMDYMRNGALNNYFQRNKDVFLKLERKTVNERLNSFAKQVYDAMAYLEQKMIVHRDLAARNCLVGADEQVKVGDFGLARFTECGSYSSKPQSLCAVRWASPEALTKRLFSSKSDVWSYGVLLWEIYSLGDVPYGKTVNNQFVRKCVTSSSTHSSGKNQLLPRPIFGTRYIYDELILRCLTKDALSRPTFADLKTYIQTYIIAQK</sequence>
<dbReference type="InterPro" id="IPR001245">
    <property type="entry name" value="Ser-Thr/Tyr_kinase_cat_dom"/>
</dbReference>
<dbReference type="SUPFAM" id="SSF56112">
    <property type="entry name" value="Protein kinase-like (PK-like)"/>
    <property type="match status" value="1"/>
</dbReference>
<dbReference type="GO" id="GO:0005524">
    <property type="term" value="F:ATP binding"/>
    <property type="evidence" value="ECO:0007669"/>
    <property type="project" value="UniProtKB-UniRule"/>
</dbReference>
<evidence type="ECO:0000256" key="1">
    <source>
        <dbReference type="ARBA" id="ARBA00022741"/>
    </source>
</evidence>
<dbReference type="AlphaFoldDB" id="A0A814P310"/>
<dbReference type="InterPro" id="IPR011009">
    <property type="entry name" value="Kinase-like_dom_sf"/>
</dbReference>
<protein>
    <recommendedName>
        <fullName evidence="5">Protein kinase domain-containing protein</fullName>
    </recommendedName>
</protein>
<evidence type="ECO:0000256" key="4">
    <source>
        <dbReference type="SAM" id="MobiDB-lite"/>
    </source>
</evidence>
<keyword evidence="2 3" id="KW-0067">ATP-binding</keyword>
<dbReference type="PANTHER" id="PTHR24418">
    <property type="entry name" value="TYROSINE-PROTEIN KINASE"/>
    <property type="match status" value="1"/>
</dbReference>
<dbReference type="PROSITE" id="PS50011">
    <property type="entry name" value="PROTEIN_KINASE_DOM"/>
    <property type="match status" value="1"/>
</dbReference>
<dbReference type="EMBL" id="CAJOBC010005472">
    <property type="protein sequence ID" value="CAF3864834.1"/>
    <property type="molecule type" value="Genomic_DNA"/>
</dbReference>
<name>A0A814P310_9BILA</name>
<dbReference type="InterPro" id="IPR017441">
    <property type="entry name" value="Protein_kinase_ATP_BS"/>
</dbReference>
<keyword evidence="8" id="KW-1185">Reference proteome</keyword>
<evidence type="ECO:0000256" key="2">
    <source>
        <dbReference type="ARBA" id="ARBA00022840"/>
    </source>
</evidence>
<dbReference type="Proteomes" id="UP000681722">
    <property type="component" value="Unassembled WGS sequence"/>
</dbReference>
<dbReference type="InterPro" id="IPR020635">
    <property type="entry name" value="Tyr_kinase_cat_dom"/>
</dbReference>
<evidence type="ECO:0000259" key="5">
    <source>
        <dbReference type="PROSITE" id="PS50011"/>
    </source>
</evidence>
<comment type="caution">
    <text evidence="6">The sequence shown here is derived from an EMBL/GenBank/DDBJ whole genome shotgun (WGS) entry which is preliminary data.</text>
</comment>
<evidence type="ECO:0000313" key="7">
    <source>
        <dbReference type="EMBL" id="CAF3864834.1"/>
    </source>
</evidence>
<dbReference type="InterPro" id="IPR050198">
    <property type="entry name" value="Non-receptor_tyrosine_kinases"/>
</dbReference>
<proteinExistence type="predicted"/>
<dbReference type="InterPro" id="IPR008266">
    <property type="entry name" value="Tyr_kinase_AS"/>
</dbReference>
<feature type="domain" description="Protein kinase" evidence="5">
    <location>
        <begin position="216"/>
        <end position="492"/>
    </location>
</feature>
<dbReference type="CDD" id="cd00192">
    <property type="entry name" value="PTKc"/>
    <property type="match status" value="1"/>
</dbReference>
<dbReference type="OrthoDB" id="3256376at2759"/>
<dbReference type="SMART" id="SM00219">
    <property type="entry name" value="TyrKc"/>
    <property type="match status" value="1"/>
</dbReference>
<evidence type="ECO:0000256" key="3">
    <source>
        <dbReference type="PROSITE-ProRule" id="PRU10141"/>
    </source>
</evidence>
<dbReference type="Gene3D" id="1.10.510.10">
    <property type="entry name" value="Transferase(Phosphotransferase) domain 1"/>
    <property type="match status" value="1"/>
</dbReference>
<feature type="binding site" evidence="3">
    <location>
        <position position="244"/>
    </location>
    <ligand>
        <name>ATP</name>
        <dbReference type="ChEBI" id="CHEBI:30616"/>
    </ligand>
</feature>
<organism evidence="6 8">
    <name type="scientific">Didymodactylos carnosus</name>
    <dbReference type="NCBI Taxonomy" id="1234261"/>
    <lineage>
        <taxon>Eukaryota</taxon>
        <taxon>Metazoa</taxon>
        <taxon>Spiralia</taxon>
        <taxon>Gnathifera</taxon>
        <taxon>Rotifera</taxon>
        <taxon>Eurotatoria</taxon>
        <taxon>Bdelloidea</taxon>
        <taxon>Philodinida</taxon>
        <taxon>Philodinidae</taxon>
        <taxon>Didymodactylos</taxon>
    </lineage>
</organism>
<dbReference type="PROSITE" id="PS00109">
    <property type="entry name" value="PROTEIN_KINASE_TYR"/>
    <property type="match status" value="1"/>
</dbReference>
<dbReference type="Pfam" id="PF07714">
    <property type="entry name" value="PK_Tyr_Ser-Thr"/>
    <property type="match status" value="1"/>
</dbReference>
<feature type="region of interest" description="Disordered" evidence="4">
    <location>
        <begin position="44"/>
        <end position="80"/>
    </location>
</feature>
<dbReference type="EMBL" id="CAJNOQ010005473">
    <property type="protein sequence ID" value="CAF1099869.1"/>
    <property type="molecule type" value="Genomic_DNA"/>
</dbReference>
<evidence type="ECO:0000313" key="6">
    <source>
        <dbReference type="EMBL" id="CAF1099869.1"/>
    </source>
</evidence>
<reference evidence="6" key="1">
    <citation type="submission" date="2021-02" db="EMBL/GenBank/DDBJ databases">
        <authorList>
            <person name="Nowell W R."/>
        </authorList>
    </citation>
    <scope>NUCLEOTIDE SEQUENCE</scope>
</reference>
<evidence type="ECO:0000313" key="8">
    <source>
        <dbReference type="Proteomes" id="UP000663829"/>
    </source>
</evidence>
<accession>A0A814P310</accession>
<dbReference type="GO" id="GO:0004713">
    <property type="term" value="F:protein tyrosine kinase activity"/>
    <property type="evidence" value="ECO:0007669"/>
    <property type="project" value="InterPro"/>
</dbReference>
<dbReference type="Proteomes" id="UP000663829">
    <property type="component" value="Unassembled WGS sequence"/>
</dbReference>
<dbReference type="InterPro" id="IPR000719">
    <property type="entry name" value="Prot_kinase_dom"/>
</dbReference>
<gene>
    <name evidence="6" type="ORF">GPM918_LOCUS18691</name>
    <name evidence="7" type="ORF">SRO942_LOCUS18686</name>
</gene>
<dbReference type="PRINTS" id="PR00109">
    <property type="entry name" value="TYRKINASE"/>
</dbReference>